<keyword evidence="1" id="KW-1133">Transmembrane helix</keyword>
<dbReference type="Proteomes" id="UP000198806">
    <property type="component" value="Unassembled WGS sequence"/>
</dbReference>
<evidence type="ECO:0000313" key="3">
    <source>
        <dbReference type="Proteomes" id="UP000198806"/>
    </source>
</evidence>
<evidence type="ECO:0000313" key="2">
    <source>
        <dbReference type="EMBL" id="SFN91556.1"/>
    </source>
</evidence>
<keyword evidence="3" id="KW-1185">Reference proteome</keyword>
<sequence length="366" mass="41119">MKNIIKGVIAFVAVIVIGITVSVIMKPRDKAVTVMGAVGGGKENFLADPDILAILHDKYNINLKVDNWSNNKLIKDTIETKEKKDYDFVFFSDERFYEYYKRPAAADEAPRLKTLKSNIVLSTPIVIYSWDTICDTLISNGLVEKIQDTYYIVDMPAVLSYIENNTKWSDIGIKDIYGKINIASTDPVTSSPGTTYYGLLASIMNEGYVDESNIDNVLPKLKDFYKLSGFMNNTPADLFDLYLRMGKGAYPMIVDYEKSIIDFANNNPDGFNKVKDKVRILYPNPTIWNSHCIMSFSENGTSYVDALADPEIQKIAWEKYGFRTGVVGGEYDVNSVPVKGIPQEITSATKGLQKEIYDKIIEALKN</sequence>
<evidence type="ECO:0000256" key="1">
    <source>
        <dbReference type="SAM" id="Phobius"/>
    </source>
</evidence>
<organism evidence="2 3">
    <name type="scientific">Anaerocolumna aminovalerica</name>
    <dbReference type="NCBI Taxonomy" id="1527"/>
    <lineage>
        <taxon>Bacteria</taxon>
        <taxon>Bacillati</taxon>
        <taxon>Bacillota</taxon>
        <taxon>Clostridia</taxon>
        <taxon>Lachnospirales</taxon>
        <taxon>Lachnospiraceae</taxon>
        <taxon>Anaerocolumna</taxon>
    </lineage>
</organism>
<dbReference type="RefSeq" id="WP_091684430.1">
    <property type="nucleotide sequence ID" value="NZ_BAABFM010000079.1"/>
</dbReference>
<keyword evidence="1" id="KW-0812">Transmembrane</keyword>
<feature type="transmembrane region" description="Helical" evidence="1">
    <location>
        <begin position="7"/>
        <end position="25"/>
    </location>
</feature>
<reference evidence="2 3" key="1">
    <citation type="submission" date="2016-10" db="EMBL/GenBank/DDBJ databases">
        <authorList>
            <person name="de Groot N.N."/>
        </authorList>
    </citation>
    <scope>NUCLEOTIDE SEQUENCE [LARGE SCALE GENOMIC DNA]</scope>
    <source>
        <strain evidence="2 3">DSM 1283</strain>
    </source>
</reference>
<accession>A0A1I5CXF6</accession>
<evidence type="ECO:0008006" key="4">
    <source>
        <dbReference type="Google" id="ProtNLM"/>
    </source>
</evidence>
<dbReference type="STRING" id="1527.SAMN04489757_10485"/>
<dbReference type="SUPFAM" id="SSF53850">
    <property type="entry name" value="Periplasmic binding protein-like II"/>
    <property type="match status" value="1"/>
</dbReference>
<gene>
    <name evidence="2" type="ORF">SAMN04489757_10485</name>
</gene>
<protein>
    <recommendedName>
        <fullName evidence="4">Extracellular solute-binding protein</fullName>
    </recommendedName>
</protein>
<name>A0A1I5CXF6_9FIRM</name>
<dbReference type="AlphaFoldDB" id="A0A1I5CXF6"/>
<dbReference type="OrthoDB" id="5418945at2"/>
<dbReference type="EMBL" id="FOWD01000004">
    <property type="protein sequence ID" value="SFN91556.1"/>
    <property type="molecule type" value="Genomic_DNA"/>
</dbReference>
<keyword evidence="1" id="KW-0472">Membrane</keyword>
<proteinExistence type="predicted"/>